<feature type="region of interest" description="Disordered" evidence="8">
    <location>
        <begin position="529"/>
        <end position="550"/>
    </location>
</feature>
<dbReference type="InterPro" id="IPR003593">
    <property type="entry name" value="AAA+_ATPase"/>
</dbReference>
<comment type="catalytic activity">
    <reaction evidence="5">
        <text>n ATP + n H2O + a microtubule = n ADP + n phosphate + (n+1) alpha/beta tubulin heterodimers.</text>
        <dbReference type="EC" id="5.6.1.1"/>
    </reaction>
</comment>
<feature type="domain" description="AAA+ ATPase" evidence="9">
    <location>
        <begin position="308"/>
        <end position="444"/>
    </location>
</feature>
<feature type="compositionally biased region" description="Polar residues" evidence="8">
    <location>
        <begin position="160"/>
        <end position="173"/>
    </location>
</feature>
<feature type="compositionally biased region" description="Low complexity" evidence="8">
    <location>
        <begin position="8"/>
        <end position="18"/>
    </location>
</feature>
<feature type="non-terminal residue" evidence="10">
    <location>
        <position position="1"/>
    </location>
</feature>
<reference evidence="10 11" key="1">
    <citation type="submission" date="2020-10" db="EMBL/GenBank/DDBJ databases">
        <authorList>
            <person name="Klimov P.B."/>
            <person name="Dyachkov S.M."/>
            <person name="Chetverikov P.E."/>
        </authorList>
    </citation>
    <scope>NUCLEOTIDE SEQUENCE [LARGE SCALE GENOMIC DNA]</scope>
    <source>
        <strain evidence="10">BMOC 18-1129-001#AD2665</strain>
        <tissue evidence="10">Entire mites</tissue>
    </source>
</reference>
<evidence type="ECO:0000256" key="1">
    <source>
        <dbReference type="ARBA" id="ARBA00022701"/>
    </source>
</evidence>
<evidence type="ECO:0000256" key="7">
    <source>
        <dbReference type="RuleBase" id="RU003651"/>
    </source>
</evidence>
<dbReference type="InterPro" id="IPR050304">
    <property type="entry name" value="MT-severing_AAA_ATPase"/>
</dbReference>
<dbReference type="InterPro" id="IPR003960">
    <property type="entry name" value="ATPase_AAA_CS"/>
</dbReference>
<comment type="similarity">
    <text evidence="7">Belongs to the AAA ATPase family.</text>
</comment>
<keyword evidence="3 7" id="KW-0067">ATP-binding</keyword>
<proteinExistence type="inferred from homology"/>
<dbReference type="Gene3D" id="3.40.50.300">
    <property type="entry name" value="P-loop containing nucleotide triphosphate hydrolases"/>
    <property type="match status" value="1"/>
</dbReference>
<dbReference type="Proteomes" id="UP000825002">
    <property type="component" value="Unassembled WGS sequence"/>
</dbReference>
<keyword evidence="1" id="KW-0493">Microtubule</keyword>
<accession>A0ABQ7SBM8</accession>
<feature type="region of interest" description="Disordered" evidence="8">
    <location>
        <begin position="132"/>
        <end position="241"/>
    </location>
</feature>
<protein>
    <recommendedName>
        <fullName evidence="6">microtubule-severing ATPase</fullName>
        <ecNumber evidence="6">5.6.1.1</ecNumber>
    </recommendedName>
</protein>
<keyword evidence="11" id="KW-1185">Reference proteome</keyword>
<evidence type="ECO:0000256" key="8">
    <source>
        <dbReference type="SAM" id="MobiDB-lite"/>
    </source>
</evidence>
<dbReference type="EMBL" id="JAIFTH010000076">
    <property type="protein sequence ID" value="KAG9510786.1"/>
    <property type="molecule type" value="Genomic_DNA"/>
</dbReference>
<sequence>MNDHNNDNRSSPRSSSSNKHCEELHRRHRLAFERITTALELDEAFKDDPNDRRMLIEIYESGIEELMAGIKINVDRIKDPQDHARAIGIKEKMKLNLSMANDRVQKLKSTLPAARKTTGLFRHVSAADVCDSTSSRSPSFVRTRASADSSAHWASAGSRPSVSAVRSTTSPSSVRPAATNKLNTSFDKLNLNGRTPITTRSKTASNQSSNARSVSKITTSSSSTKNKVNGTDRQASPSSELKEIGARVSNLRGINKELANTIIDHIYTPATKVTFDCIAGQTSAKQALYEMVILPTFRPELFTGLRSPARGLLLFGPPGNGKTLLAKAVASESKATFFNLSASALTSKWVGEAEKLVKALFAIARELQPSIIFIDEIDSLLCQRSSNEAESSRRLKTEFFIGFDGLQSSAEERIMVMGATNRPEELDDAILRRFTKRIYVKNPDFDTRIQLLKKLSEGTKCSLSVKDLRLLATQTEGYSGSDLAALAKDAALGPVRELSVDEIKNMPVSAMRTVNVDDFLVSSKRIRKSTPSNSVSNYENWNNQYGDVSR</sequence>
<dbReference type="SMART" id="SM00382">
    <property type="entry name" value="AAA"/>
    <property type="match status" value="1"/>
</dbReference>
<dbReference type="Pfam" id="PF17862">
    <property type="entry name" value="AAA_lid_3"/>
    <property type="match status" value="1"/>
</dbReference>
<dbReference type="PANTHER" id="PTHR23074">
    <property type="entry name" value="AAA DOMAIN-CONTAINING"/>
    <property type="match status" value="1"/>
</dbReference>
<dbReference type="CDD" id="cd19524">
    <property type="entry name" value="RecA-like_spastin"/>
    <property type="match status" value="1"/>
</dbReference>
<feature type="region of interest" description="Disordered" evidence="8">
    <location>
        <begin position="1"/>
        <end position="22"/>
    </location>
</feature>
<evidence type="ECO:0000259" key="9">
    <source>
        <dbReference type="SMART" id="SM00382"/>
    </source>
</evidence>
<feature type="compositionally biased region" description="Low complexity" evidence="8">
    <location>
        <begin position="213"/>
        <end position="229"/>
    </location>
</feature>
<keyword evidence="2 7" id="KW-0547">Nucleotide-binding</keyword>
<dbReference type="SUPFAM" id="SSF52540">
    <property type="entry name" value="P-loop containing nucleoside triphosphate hydrolases"/>
    <property type="match status" value="1"/>
</dbReference>
<gene>
    <name evidence="10" type="primary">spast</name>
    <name evidence="10" type="ORF">GZH46_00654</name>
</gene>
<evidence type="ECO:0000313" key="11">
    <source>
        <dbReference type="Proteomes" id="UP000825002"/>
    </source>
</evidence>
<dbReference type="InterPro" id="IPR003959">
    <property type="entry name" value="ATPase_AAA_core"/>
</dbReference>
<name>A0ABQ7SBM8_9ACAR</name>
<dbReference type="Gene3D" id="1.10.8.60">
    <property type="match status" value="1"/>
</dbReference>
<dbReference type="InterPro" id="IPR041569">
    <property type="entry name" value="AAA_lid_3"/>
</dbReference>
<dbReference type="InterPro" id="IPR027417">
    <property type="entry name" value="P-loop_NTPase"/>
</dbReference>
<feature type="compositionally biased region" description="Polar residues" evidence="8">
    <location>
        <begin position="180"/>
        <end position="212"/>
    </location>
</feature>
<evidence type="ECO:0000256" key="6">
    <source>
        <dbReference type="ARBA" id="ARBA00038871"/>
    </source>
</evidence>
<evidence type="ECO:0000256" key="4">
    <source>
        <dbReference type="ARBA" id="ARBA00023235"/>
    </source>
</evidence>
<keyword evidence="4" id="KW-0413">Isomerase</keyword>
<dbReference type="Pfam" id="PF00004">
    <property type="entry name" value="AAA"/>
    <property type="match status" value="1"/>
</dbReference>
<dbReference type="EC" id="5.6.1.1" evidence="6"/>
<dbReference type="Gene3D" id="1.20.58.80">
    <property type="entry name" value="Phosphotransferase system, lactose/cellobiose-type IIA subunit"/>
    <property type="match status" value="1"/>
</dbReference>
<evidence type="ECO:0000256" key="5">
    <source>
        <dbReference type="ARBA" id="ARBA00036378"/>
    </source>
</evidence>
<feature type="compositionally biased region" description="Low complexity" evidence="8">
    <location>
        <begin position="146"/>
        <end position="158"/>
    </location>
</feature>
<evidence type="ECO:0000256" key="2">
    <source>
        <dbReference type="ARBA" id="ARBA00022741"/>
    </source>
</evidence>
<organism evidence="10 11">
    <name type="scientific">Fragariocoptes setiger</name>
    <dbReference type="NCBI Taxonomy" id="1670756"/>
    <lineage>
        <taxon>Eukaryota</taxon>
        <taxon>Metazoa</taxon>
        <taxon>Ecdysozoa</taxon>
        <taxon>Arthropoda</taxon>
        <taxon>Chelicerata</taxon>
        <taxon>Arachnida</taxon>
        <taxon>Acari</taxon>
        <taxon>Acariformes</taxon>
        <taxon>Trombidiformes</taxon>
        <taxon>Prostigmata</taxon>
        <taxon>Eupodina</taxon>
        <taxon>Eriophyoidea</taxon>
        <taxon>Phytoptidae</taxon>
        <taxon>Fragariocoptes</taxon>
    </lineage>
</organism>
<comment type="caution">
    <text evidence="10">The sequence shown here is derived from an EMBL/GenBank/DDBJ whole genome shotgun (WGS) entry which is preliminary data.</text>
</comment>
<dbReference type="PANTHER" id="PTHR23074:SF86">
    <property type="entry name" value="SPASTIN"/>
    <property type="match status" value="1"/>
</dbReference>
<dbReference type="PROSITE" id="PS00674">
    <property type="entry name" value="AAA"/>
    <property type="match status" value="1"/>
</dbReference>
<evidence type="ECO:0000256" key="3">
    <source>
        <dbReference type="ARBA" id="ARBA00022840"/>
    </source>
</evidence>
<evidence type="ECO:0000313" key="10">
    <source>
        <dbReference type="EMBL" id="KAG9510786.1"/>
    </source>
</evidence>